<evidence type="ECO:0000256" key="14">
    <source>
        <dbReference type="ARBA" id="ARBA00022840"/>
    </source>
</evidence>
<dbReference type="EMBL" id="MTKT01001287">
    <property type="protein sequence ID" value="OWM84846.1"/>
    <property type="molecule type" value="Genomic_DNA"/>
</dbReference>
<dbReference type="InterPro" id="IPR008271">
    <property type="entry name" value="Ser/Thr_kinase_AS"/>
</dbReference>
<evidence type="ECO:0000256" key="23">
    <source>
        <dbReference type="ARBA" id="ARBA00023242"/>
    </source>
</evidence>
<dbReference type="SUPFAM" id="SSF52058">
    <property type="entry name" value="L domain-like"/>
    <property type="match status" value="1"/>
</dbReference>
<dbReference type="Pfam" id="PF03106">
    <property type="entry name" value="WRKY"/>
    <property type="match status" value="2"/>
</dbReference>
<dbReference type="SMART" id="SM00774">
    <property type="entry name" value="WRKY"/>
    <property type="match status" value="2"/>
</dbReference>
<keyword evidence="19" id="KW-1015">Disulfide bond</keyword>
<dbReference type="Pfam" id="PF00069">
    <property type="entry name" value="Pkinase"/>
    <property type="match status" value="1"/>
</dbReference>
<evidence type="ECO:0000256" key="8">
    <source>
        <dbReference type="ARBA" id="ARBA00022679"/>
    </source>
</evidence>
<dbReference type="InterPro" id="IPR032675">
    <property type="entry name" value="LRR_dom_sf"/>
</dbReference>
<evidence type="ECO:0000256" key="11">
    <source>
        <dbReference type="ARBA" id="ARBA00022737"/>
    </source>
</evidence>
<feature type="region of interest" description="Disordered" evidence="25">
    <location>
        <begin position="1383"/>
        <end position="1417"/>
    </location>
</feature>
<keyword evidence="12 24" id="KW-0547">Nucleotide-binding</keyword>
<evidence type="ECO:0000256" key="22">
    <source>
        <dbReference type="ARBA" id="ARBA00023180"/>
    </source>
</evidence>
<dbReference type="Gene3D" id="1.10.510.10">
    <property type="entry name" value="Transferase(Phosphotransferase) domain 1"/>
    <property type="match status" value="2"/>
</dbReference>
<evidence type="ECO:0000256" key="3">
    <source>
        <dbReference type="ARBA" id="ARBA00004479"/>
    </source>
</evidence>
<feature type="compositionally biased region" description="Polar residues" evidence="25">
    <location>
        <begin position="1550"/>
        <end position="1561"/>
    </location>
</feature>
<dbReference type="SUPFAM" id="SSF118290">
    <property type="entry name" value="WRKY DNA-binding domain"/>
    <property type="match status" value="2"/>
</dbReference>
<evidence type="ECO:0000313" key="28">
    <source>
        <dbReference type="EMBL" id="OWM84846.1"/>
    </source>
</evidence>
<evidence type="ECO:0000256" key="9">
    <source>
        <dbReference type="ARBA" id="ARBA00022692"/>
    </source>
</evidence>
<dbReference type="InterPro" id="IPR001245">
    <property type="entry name" value="Ser-Thr/Tyr_kinase_cat_dom"/>
</dbReference>
<evidence type="ECO:0000256" key="10">
    <source>
        <dbReference type="ARBA" id="ARBA00022729"/>
    </source>
</evidence>
<keyword evidence="23" id="KW-0539">Nucleus</keyword>
<evidence type="ECO:0000256" key="13">
    <source>
        <dbReference type="ARBA" id="ARBA00022777"/>
    </source>
</evidence>
<dbReference type="InterPro" id="IPR011009">
    <property type="entry name" value="Kinase-like_dom_sf"/>
</dbReference>
<dbReference type="GO" id="GO:0043565">
    <property type="term" value="F:sequence-specific DNA binding"/>
    <property type="evidence" value="ECO:0007669"/>
    <property type="project" value="InterPro"/>
</dbReference>
<dbReference type="InterPro" id="IPR017441">
    <property type="entry name" value="Protein_kinase_ATP_BS"/>
</dbReference>
<keyword evidence="11" id="KW-0677">Repeat</keyword>
<keyword evidence="22" id="KW-0325">Glycoprotein</keyword>
<comment type="caution">
    <text evidence="28">The sequence shown here is derived from an EMBL/GenBank/DDBJ whole genome shotgun (WGS) entry which is preliminary data.</text>
</comment>
<evidence type="ECO:0000313" key="29">
    <source>
        <dbReference type="Proteomes" id="UP000197138"/>
    </source>
</evidence>
<keyword evidence="16" id="KW-0805">Transcription regulation</keyword>
<dbReference type="CDD" id="cd14066">
    <property type="entry name" value="STKc_IRAK"/>
    <property type="match status" value="1"/>
</dbReference>
<keyword evidence="9" id="KW-0812">Transmembrane</keyword>
<keyword evidence="15" id="KW-1133">Transmembrane helix</keyword>
<feature type="domain" description="Protein kinase" evidence="26">
    <location>
        <begin position="401"/>
        <end position="695"/>
    </location>
</feature>
<evidence type="ECO:0000256" key="18">
    <source>
        <dbReference type="ARBA" id="ARBA00023136"/>
    </source>
</evidence>
<dbReference type="SMART" id="SM00220">
    <property type="entry name" value="S_TKc"/>
    <property type="match status" value="2"/>
</dbReference>
<keyword evidence="6" id="KW-0597">Phosphoprotein</keyword>
<dbReference type="GO" id="GO:0005524">
    <property type="term" value="F:ATP binding"/>
    <property type="evidence" value="ECO:0007669"/>
    <property type="project" value="UniProtKB-UniRule"/>
</dbReference>
<feature type="region of interest" description="Disordered" evidence="25">
    <location>
        <begin position="1"/>
        <end position="26"/>
    </location>
</feature>
<dbReference type="InterPro" id="IPR003591">
    <property type="entry name" value="Leu-rich_rpt_typical-subtyp"/>
</dbReference>
<evidence type="ECO:0000256" key="5">
    <source>
        <dbReference type="ARBA" id="ARBA00022527"/>
    </source>
</evidence>
<evidence type="ECO:0000256" key="16">
    <source>
        <dbReference type="ARBA" id="ARBA00023015"/>
    </source>
</evidence>
<evidence type="ECO:0000256" key="21">
    <source>
        <dbReference type="ARBA" id="ARBA00023170"/>
    </source>
</evidence>
<dbReference type="FunFam" id="2.20.25.80:FF:000001">
    <property type="entry name" value="WRKY transcription factor 33"/>
    <property type="match status" value="1"/>
</dbReference>
<feature type="binding site" evidence="24">
    <location>
        <position position="78"/>
    </location>
    <ligand>
        <name>ATP</name>
        <dbReference type="ChEBI" id="CHEBI:30616"/>
    </ligand>
</feature>
<dbReference type="GO" id="GO:0005634">
    <property type="term" value="C:nucleus"/>
    <property type="evidence" value="ECO:0007669"/>
    <property type="project" value="UniProtKB-SubCell"/>
</dbReference>
<feature type="region of interest" description="Disordered" evidence="25">
    <location>
        <begin position="321"/>
        <end position="349"/>
    </location>
</feature>
<dbReference type="FunFam" id="1.10.510.10:FF:000044">
    <property type="entry name" value="Putative LRR receptor-like serine/threonine-protein kinase"/>
    <property type="match status" value="1"/>
</dbReference>
<dbReference type="FunFam" id="1.10.510.10:FF:000468">
    <property type="entry name" value="PTI1-like tyrosine-protein kinase 3"/>
    <property type="match status" value="1"/>
</dbReference>
<evidence type="ECO:0000256" key="24">
    <source>
        <dbReference type="PROSITE-ProRule" id="PRU10141"/>
    </source>
</evidence>
<sequence>MGNARSRNSELRQSKDSSPDGEEVDEELLSGIRGTRLYSFQELLRATDNFSSNNKIGTGAFGSTYKGALQDGTVIAVKVVSGGSAEGEREFLNEISILARTDHENLVKFYGCCVEANHRILVFDYLKNGDLAQALLCSGPRSINFPWDVRRRICIGIAKGLAFLHDVRIVHRDIKAANVLLDDELNPKISDFGIATFLAPDRSRVTERVVGTMGYLAPEYAMRGLLTLEADTYSFGVLVLEIVSGRRHTSGEGKYILERAWDLHKMGELLSLVDKAIMGDFDREEAYKYLITCLLCTQNDLDLRPDMSTVIDMLTGKKDVSGESLLRPGPPSPHMSPGADEGEMLESDYSYSPGSISSASLHFSGPLWTREKDGCPSLMYSKEVKSSYPDSTASLITVFTYKKMKKITGNFKQSISAGHHRIFLGFISKELPVASEPLQVAVKTYDGDDRLYRDKDNWLAQVSLFEKLSHPNLVQLIGYCYEAKHRILMYKYMARGSLADNLFSKEQSPLSWDVRMKIAIDAAIGLAYLHRSERPVIHRNIKPSKILLDSDYNGKIFGFGLATAGPEGYESEISDIVVGTLGYIAPEYFRTGRVSAKSDVYSFGVVLVELISGRKWRELLLEKPGGLVELTREFLEEERSLHALMDARLKENYPIQGAKEVVKLAKKCLDENPQQRPFMREIVDCLNCLPEHGTSSLVGGLKTVEKVQKVVRSYGSTSQSQAMNLGTQVEDRGTILMQAGLKWTEAPTPEKWLSAEEIYLMQSQVTELPEGPRCQTLKALYLHRNCKLRTIPTSFFEYMPALQVLNLSRTRIKTLPESFFQLFSLKKLFLNHCELLTVLPPKIGELKQLEVLDLHGTEIINLPEEVVKLTNLGCLELSFCGDIKSERNESESNVLFPEGTISALSKLEELSIDVDPEDERWERSIKAIFDEICGLRMLNTLKLYVPYVEHLMNFNLYSMPIDCFKFTVGHHANRIMSRFPQDLQYELEQWDRCLKYVNGVGAPTDIKKVLHHATAFFLDRHATATKLSEFGIENMQQLKCCIIGECNEVRYLLDGFDFSEEESNSEIVSEYTFAGHSLGSLEFLYVYYMKSLKKIFTGPYRKCFCNLKYLTLQTCPQLAIIFTPESLGDLSNLEELTVEDCDVVTSLVTCEDSTAYENSCFLPKLKKMSLHYLPRLVSISHGLRMAPDLELISLCYCPMLSFSIEEVGNKHSTKIKEEESLTLSIISSFESLEGKSVEGDSSKGKSVQKEISQSRGSEEKSIEGDAEPSQSSQGIMEENIRLSSQLPVKITHIRASQQQRLTSVSSLLPRLAEHSLQPPVPDAKSIVSNVEESDDGYNWRKYGQKQVKGKNPRSYYKCTYPNCSTKKKVERSSEDGQITEIVYKGTHNHPKPQSTRRKGSQAIQAHAHTSSEFSDQSVTVQEDSSVLMGNEEFEQVSNSVGDDSESESEAKRWKDANEYINVSGAVKEPRIVVQTTSEIDILDDGYRWRKYGQKVVKGNPNPRSYYKCTYAGCPVRKLVERAAHDMRAVITTYEGKHNHDPPVGRGGGSQSVDRAQVTGESLQRRSGDITSALPLGGVANQSEESLQRSSAATSALPSRGVADQSEESLQRSCANTAALPPGVANQSEISEKLVKSYESTKLM</sequence>
<dbReference type="Gene3D" id="3.30.200.20">
    <property type="entry name" value="Phosphorylase Kinase, domain 1"/>
    <property type="match status" value="2"/>
</dbReference>
<protein>
    <submittedName>
        <fullName evidence="28">Uncharacterized protein</fullName>
    </submittedName>
</protein>
<feature type="domain" description="WRKY" evidence="27">
    <location>
        <begin position="1477"/>
        <end position="1542"/>
    </location>
</feature>
<feature type="region of interest" description="Disordered" evidence="25">
    <location>
        <begin position="1533"/>
        <end position="1627"/>
    </location>
</feature>
<dbReference type="Proteomes" id="UP000197138">
    <property type="component" value="Unassembled WGS sequence"/>
</dbReference>
<dbReference type="Gene3D" id="2.20.25.80">
    <property type="entry name" value="WRKY domain"/>
    <property type="match status" value="2"/>
</dbReference>
<dbReference type="GO" id="GO:0045087">
    <property type="term" value="P:innate immune response"/>
    <property type="evidence" value="ECO:0007669"/>
    <property type="project" value="UniProtKB-ARBA"/>
</dbReference>
<evidence type="ECO:0000256" key="17">
    <source>
        <dbReference type="ARBA" id="ARBA00023125"/>
    </source>
</evidence>
<dbReference type="InterPro" id="IPR003657">
    <property type="entry name" value="WRKY_dom"/>
</dbReference>
<reference evidence="29" key="1">
    <citation type="journal article" date="2017" name="Plant J.">
        <title>The pomegranate (Punica granatum L.) genome and the genomics of punicalagin biosynthesis.</title>
        <authorList>
            <person name="Qin G."/>
            <person name="Xu C."/>
            <person name="Ming R."/>
            <person name="Tang H."/>
            <person name="Guyot R."/>
            <person name="Kramer E.M."/>
            <person name="Hu Y."/>
            <person name="Yi X."/>
            <person name="Qi Y."/>
            <person name="Xu X."/>
            <person name="Gao Z."/>
            <person name="Pan H."/>
            <person name="Jian J."/>
            <person name="Tian Y."/>
            <person name="Yue Z."/>
            <person name="Xu Y."/>
        </authorList>
    </citation>
    <scope>NUCLEOTIDE SEQUENCE [LARGE SCALE GENOMIC DNA]</scope>
    <source>
        <strain evidence="29">cv. Dabenzi</strain>
    </source>
</reference>
<keyword evidence="13" id="KW-0418">Kinase</keyword>
<keyword evidence="14 24" id="KW-0067">ATP-binding</keyword>
<evidence type="ECO:0000259" key="27">
    <source>
        <dbReference type="PROSITE" id="PS50811"/>
    </source>
</evidence>
<dbReference type="InterPro" id="IPR057135">
    <property type="entry name" value="At4g27190-like_LRR"/>
</dbReference>
<keyword evidence="21" id="KW-0675">Receptor</keyword>
<dbReference type="InterPro" id="IPR000719">
    <property type="entry name" value="Prot_kinase_dom"/>
</dbReference>
<dbReference type="InterPro" id="IPR055414">
    <property type="entry name" value="LRR_R13L4/SHOC2-like"/>
</dbReference>
<gene>
    <name evidence="28" type="ORF">CDL15_Pgr027633</name>
</gene>
<dbReference type="PROSITE" id="PS50011">
    <property type="entry name" value="PROTEIN_KINASE_DOM"/>
    <property type="match status" value="2"/>
</dbReference>
<organism evidence="28 29">
    <name type="scientific">Punica granatum</name>
    <name type="common">Pomegranate</name>
    <dbReference type="NCBI Taxonomy" id="22663"/>
    <lineage>
        <taxon>Eukaryota</taxon>
        <taxon>Viridiplantae</taxon>
        <taxon>Streptophyta</taxon>
        <taxon>Embryophyta</taxon>
        <taxon>Tracheophyta</taxon>
        <taxon>Spermatophyta</taxon>
        <taxon>Magnoliopsida</taxon>
        <taxon>eudicotyledons</taxon>
        <taxon>Gunneridae</taxon>
        <taxon>Pentapetalae</taxon>
        <taxon>rosids</taxon>
        <taxon>malvids</taxon>
        <taxon>Myrtales</taxon>
        <taxon>Lythraceae</taxon>
        <taxon>Punica</taxon>
    </lineage>
</organism>
<evidence type="ECO:0000256" key="7">
    <source>
        <dbReference type="ARBA" id="ARBA00022614"/>
    </source>
</evidence>
<dbReference type="PROSITE" id="PS00107">
    <property type="entry name" value="PROTEIN_KINASE_ATP"/>
    <property type="match status" value="1"/>
</dbReference>
<feature type="region of interest" description="Disordered" evidence="25">
    <location>
        <begin position="1235"/>
        <end position="1274"/>
    </location>
</feature>
<keyword evidence="18" id="KW-0472">Membrane</keyword>
<dbReference type="PROSITE" id="PS50811">
    <property type="entry name" value="WRKY"/>
    <property type="match status" value="2"/>
</dbReference>
<evidence type="ECO:0000256" key="15">
    <source>
        <dbReference type="ARBA" id="ARBA00022989"/>
    </source>
</evidence>
<feature type="compositionally biased region" description="Polar residues" evidence="25">
    <location>
        <begin position="1579"/>
        <end position="1596"/>
    </location>
</feature>
<dbReference type="FunFam" id="3.30.200.20:FF:000162">
    <property type="entry name" value="Adenine nucleotide alpha hydrolase-like domain kinase"/>
    <property type="match status" value="1"/>
</dbReference>
<accession>A0A218XJF5</accession>
<keyword evidence="7" id="KW-0433">Leucine-rich repeat</keyword>
<feature type="domain" description="WRKY" evidence="27">
    <location>
        <begin position="1328"/>
        <end position="1392"/>
    </location>
</feature>
<dbReference type="PANTHER" id="PTHR48006">
    <property type="entry name" value="LEUCINE-RICH REPEAT-CONTAINING PROTEIN DDB_G0281931-RELATED"/>
    <property type="match status" value="1"/>
</dbReference>
<comment type="subcellular location">
    <subcellularLocation>
        <location evidence="2">Cell membrane</location>
        <topology evidence="2">Single-pass membrane protein</topology>
    </subcellularLocation>
    <subcellularLocation>
        <location evidence="3">Membrane</location>
        <topology evidence="3">Single-pass type I membrane protein</topology>
    </subcellularLocation>
    <subcellularLocation>
        <location evidence="1">Nucleus</location>
    </subcellularLocation>
</comment>
<keyword evidence="4" id="KW-1003">Cell membrane</keyword>
<proteinExistence type="predicted"/>
<feature type="compositionally biased region" description="Polar residues" evidence="25">
    <location>
        <begin position="1401"/>
        <end position="1417"/>
    </location>
</feature>
<evidence type="ECO:0000256" key="12">
    <source>
        <dbReference type="ARBA" id="ARBA00022741"/>
    </source>
</evidence>
<feature type="compositionally biased region" description="Basic and acidic residues" evidence="25">
    <location>
        <begin position="7"/>
        <end position="18"/>
    </location>
</feature>
<evidence type="ECO:0000256" key="25">
    <source>
        <dbReference type="SAM" id="MobiDB-lite"/>
    </source>
</evidence>
<dbReference type="InterPro" id="IPR036576">
    <property type="entry name" value="WRKY_dom_sf"/>
</dbReference>
<dbReference type="Pfam" id="PF23598">
    <property type="entry name" value="LRR_14"/>
    <property type="match status" value="1"/>
</dbReference>
<feature type="domain" description="Protein kinase" evidence="26">
    <location>
        <begin position="50"/>
        <end position="326"/>
    </location>
</feature>
<dbReference type="PANTHER" id="PTHR48006:SF62">
    <property type="entry name" value="LEUCINE-RICH REPEAT TRANSMEMBRANE PROTEIN KINASE"/>
    <property type="match status" value="1"/>
</dbReference>
<dbReference type="GO" id="GO:0005886">
    <property type="term" value="C:plasma membrane"/>
    <property type="evidence" value="ECO:0007669"/>
    <property type="project" value="UniProtKB-SubCell"/>
</dbReference>
<evidence type="ECO:0000256" key="4">
    <source>
        <dbReference type="ARBA" id="ARBA00022475"/>
    </source>
</evidence>
<evidence type="ECO:0000256" key="6">
    <source>
        <dbReference type="ARBA" id="ARBA00022553"/>
    </source>
</evidence>
<evidence type="ECO:0000259" key="26">
    <source>
        <dbReference type="PROSITE" id="PS50011"/>
    </source>
</evidence>
<dbReference type="GO" id="GO:0003700">
    <property type="term" value="F:DNA-binding transcription factor activity"/>
    <property type="evidence" value="ECO:0007669"/>
    <property type="project" value="InterPro"/>
</dbReference>
<dbReference type="PROSITE" id="PS00108">
    <property type="entry name" value="PROTEIN_KINASE_ST"/>
    <property type="match status" value="1"/>
</dbReference>
<dbReference type="Pfam" id="PF07714">
    <property type="entry name" value="PK_Tyr_Ser-Thr"/>
    <property type="match status" value="1"/>
</dbReference>
<evidence type="ECO:0000256" key="1">
    <source>
        <dbReference type="ARBA" id="ARBA00004123"/>
    </source>
</evidence>
<feature type="compositionally biased region" description="Basic residues" evidence="25">
    <location>
        <begin position="1386"/>
        <end position="1399"/>
    </location>
</feature>
<dbReference type="GO" id="GO:0004674">
    <property type="term" value="F:protein serine/threonine kinase activity"/>
    <property type="evidence" value="ECO:0007669"/>
    <property type="project" value="UniProtKB-KW"/>
</dbReference>
<dbReference type="Pfam" id="PF23247">
    <property type="entry name" value="LRR_RPS2"/>
    <property type="match status" value="1"/>
</dbReference>
<dbReference type="SUPFAM" id="SSF56112">
    <property type="entry name" value="Protein kinase-like (PK-like)"/>
    <property type="match status" value="2"/>
</dbReference>
<name>A0A218XJF5_PUNGR</name>
<keyword evidence="5" id="KW-0723">Serine/threonine-protein kinase</keyword>
<evidence type="ECO:0000256" key="2">
    <source>
        <dbReference type="ARBA" id="ARBA00004162"/>
    </source>
</evidence>
<dbReference type="Gene3D" id="3.80.10.10">
    <property type="entry name" value="Ribonuclease Inhibitor"/>
    <property type="match status" value="2"/>
</dbReference>
<keyword evidence="20" id="KW-0804">Transcription</keyword>
<dbReference type="SMART" id="SM00369">
    <property type="entry name" value="LRR_TYP"/>
    <property type="match status" value="2"/>
</dbReference>
<keyword evidence="8" id="KW-0808">Transferase</keyword>
<keyword evidence="17" id="KW-0238">DNA-binding</keyword>
<dbReference type="InterPro" id="IPR051824">
    <property type="entry name" value="LRR_Rcpt-Like_S/T_Kinase"/>
</dbReference>
<evidence type="ECO:0000256" key="20">
    <source>
        <dbReference type="ARBA" id="ARBA00023163"/>
    </source>
</evidence>
<evidence type="ECO:0000256" key="19">
    <source>
        <dbReference type="ARBA" id="ARBA00023157"/>
    </source>
</evidence>
<dbReference type="FunFam" id="2.20.25.80:FF:000006">
    <property type="entry name" value="WRKY transcription factor"/>
    <property type="match status" value="1"/>
</dbReference>
<keyword evidence="10" id="KW-0732">Signal</keyword>